<evidence type="ECO:0000256" key="4">
    <source>
        <dbReference type="PROSITE-ProRule" id="PRU00898"/>
    </source>
</evidence>
<keyword evidence="2 4" id="KW-0808">Transferase</keyword>
<dbReference type="InterPro" id="IPR046341">
    <property type="entry name" value="SET_dom_sf"/>
</dbReference>
<evidence type="ECO:0000313" key="7">
    <source>
        <dbReference type="EMBL" id="EDV34612.2"/>
    </source>
</evidence>
<dbReference type="InterPro" id="IPR015353">
    <property type="entry name" value="Rubisco_LSMT_subst-bd"/>
</dbReference>
<dbReference type="InterPro" id="IPR025785">
    <property type="entry name" value="SETD3"/>
</dbReference>
<dbReference type="GeneID" id="6504095"/>
<evidence type="ECO:0000256" key="3">
    <source>
        <dbReference type="ARBA" id="ARBA00022691"/>
    </source>
</evidence>
<feature type="compositionally biased region" description="Low complexity" evidence="5">
    <location>
        <begin position="28"/>
        <end position="38"/>
    </location>
</feature>
<dbReference type="Gene3D" id="3.90.1410.10">
    <property type="entry name" value="set domain protein methyltransferase, domain 1"/>
    <property type="match status" value="1"/>
</dbReference>
<proteinExistence type="inferred from homology"/>
<sequence>MGKNKRNNKNKNKQPPPPAAGSAGGGAAAATATATGAAKNNSNENRTIPELSYRPRRELNDLVSKLLALVEVQPENPNEEWNQYIQMHELLQRIIVLEEPIKQAVLPSEDDTSAANRLARVERFKEWAESRGVVNTAVEIATIPGYELGLKAIRDIKAEEKVISVPHHTIFSMESLPETERNLIDNFSALGNFKLVFALIIEKARGDQSAWKPYIDVLPAKYNTVLYYTPAQMQKLRRTAVCSVAVRQCRLIARQYATMYTCAHLPAKATGTEIANKGAYFTSYGLCYEVYRWAVSTVMTRQNLVPRKFQVKGASGEENVTDDEPVSALIPFWDMANHGSGRITTFFDSTAGEVSCNAQAACSAGEQFFIYYGDRTNTEFLVNNGFVDPDNRNDYVNIRLGLSPTDPLAEKRAIILAALGIERKATLRVLPAPVYIHGDLLAFVRVFNMSSEQLDHWSSNLERARDLQYIDCALETDHERSTWQYLYERLRLLLAAFDAPLPAIKDDGKDSNQDIELTIQQYRCQEKSILAGALQYVQEHCKV</sequence>
<feature type="compositionally biased region" description="Basic residues" evidence="5">
    <location>
        <begin position="1"/>
        <end position="12"/>
    </location>
</feature>
<dbReference type="PANTHER" id="PTHR13271:SF47">
    <property type="entry name" value="ACTIN-HISTIDINE N-METHYLTRANSFERASE"/>
    <property type="match status" value="1"/>
</dbReference>
<dbReference type="GO" id="GO:0032259">
    <property type="term" value="P:methylation"/>
    <property type="evidence" value="ECO:0007669"/>
    <property type="project" value="UniProtKB-KW"/>
</dbReference>
<dbReference type="eggNOG" id="KOG1337">
    <property type="taxonomic scope" value="Eukaryota"/>
</dbReference>
<comment type="similarity">
    <text evidence="4">Belongs to the class V-like SAM-binding methyltransferase superfamily. SETD3 actin-histidine methyltransferase family.</text>
</comment>
<dbReference type="InterPro" id="IPR044428">
    <property type="entry name" value="SETD3_SET"/>
</dbReference>
<dbReference type="STRING" id="7217.B3MS57"/>
<dbReference type="SMR" id="B3MS57"/>
<feature type="region of interest" description="Disordered" evidence="5">
    <location>
        <begin position="1"/>
        <end position="52"/>
    </location>
</feature>
<dbReference type="InterPro" id="IPR036464">
    <property type="entry name" value="Rubisco_LSMT_subst-bd_sf"/>
</dbReference>
<keyword evidence="8" id="KW-1185">Reference proteome</keyword>
<dbReference type="Gene3D" id="3.90.1420.10">
    <property type="entry name" value="Rubisco LSMT, substrate-binding domain"/>
    <property type="match status" value="1"/>
</dbReference>
<comment type="catalytic activity">
    <reaction evidence="4">
        <text>L-histidyl-[protein] + S-adenosyl-L-methionine = N(tele)-methyl-L-histidyl-[protein] + S-adenosyl-L-homocysteine + H(+)</text>
        <dbReference type="Rhea" id="RHEA:19369"/>
        <dbReference type="Rhea" id="RHEA-COMP:9745"/>
        <dbReference type="Rhea" id="RHEA-COMP:11600"/>
        <dbReference type="ChEBI" id="CHEBI:15378"/>
        <dbReference type="ChEBI" id="CHEBI:16367"/>
        <dbReference type="ChEBI" id="CHEBI:29979"/>
        <dbReference type="ChEBI" id="CHEBI:57856"/>
        <dbReference type="ChEBI" id="CHEBI:59789"/>
        <dbReference type="EC" id="2.1.1.85"/>
    </reaction>
</comment>
<dbReference type="CTD" id="84193"/>
<dbReference type="InterPro" id="IPR050600">
    <property type="entry name" value="SETD3_SETD6_MTase"/>
</dbReference>
<dbReference type="PANTHER" id="PTHR13271">
    <property type="entry name" value="UNCHARACTERIZED PUTATIVE METHYLTRANSFERASE"/>
    <property type="match status" value="1"/>
</dbReference>
<evidence type="ECO:0000313" key="8">
    <source>
        <dbReference type="Proteomes" id="UP000007801"/>
    </source>
</evidence>
<dbReference type="KEGG" id="dan:6504095"/>
<name>B3MS57_DROAN</name>
<organism evidence="7 8">
    <name type="scientific">Drosophila ananassae</name>
    <name type="common">Fruit fly</name>
    <dbReference type="NCBI Taxonomy" id="7217"/>
    <lineage>
        <taxon>Eukaryota</taxon>
        <taxon>Metazoa</taxon>
        <taxon>Ecdysozoa</taxon>
        <taxon>Arthropoda</taxon>
        <taxon>Hexapoda</taxon>
        <taxon>Insecta</taxon>
        <taxon>Pterygota</taxon>
        <taxon>Neoptera</taxon>
        <taxon>Endopterygota</taxon>
        <taxon>Diptera</taxon>
        <taxon>Brachycera</taxon>
        <taxon>Muscomorpha</taxon>
        <taxon>Ephydroidea</taxon>
        <taxon>Drosophilidae</taxon>
        <taxon>Drosophila</taxon>
        <taxon>Sophophora</taxon>
    </lineage>
</organism>
<dbReference type="Pfam" id="PF09273">
    <property type="entry name" value="Rubis-subs-bind"/>
    <property type="match status" value="1"/>
</dbReference>
<dbReference type="HOGENOM" id="CLU_296699_0_0_1"/>
<gene>
    <name evidence="7" type="primary">Dana\GF21412</name>
    <name evidence="7" type="synonym">dana_GLEANR_4612</name>
    <name evidence="7" type="ORF">GF21412</name>
</gene>
<accession>B3MS57</accession>
<evidence type="ECO:0000256" key="5">
    <source>
        <dbReference type="SAM" id="MobiDB-lite"/>
    </source>
</evidence>
<dbReference type="FunCoup" id="B3MS57">
    <property type="interactions" value="2234"/>
</dbReference>
<evidence type="ECO:0000256" key="2">
    <source>
        <dbReference type="ARBA" id="ARBA00022679"/>
    </source>
</evidence>
<reference evidence="7 8" key="1">
    <citation type="journal article" date="2007" name="Nature">
        <title>Evolution of genes and genomes on the Drosophila phylogeny.</title>
        <authorList>
            <consortium name="Drosophila 12 Genomes Consortium"/>
            <person name="Clark A.G."/>
            <person name="Eisen M.B."/>
            <person name="Smith D.R."/>
            <person name="Bergman C.M."/>
            <person name="Oliver B."/>
            <person name="Markow T.A."/>
            <person name="Kaufman T.C."/>
            <person name="Kellis M."/>
            <person name="Gelbart W."/>
            <person name="Iyer V.N."/>
            <person name="Pollard D.A."/>
            <person name="Sackton T.B."/>
            <person name="Larracuente A.M."/>
            <person name="Singh N.D."/>
            <person name="Abad J.P."/>
            <person name="Abt D.N."/>
            <person name="Adryan B."/>
            <person name="Aguade M."/>
            <person name="Akashi H."/>
            <person name="Anderson W.W."/>
            <person name="Aquadro C.F."/>
            <person name="Ardell D.H."/>
            <person name="Arguello R."/>
            <person name="Artieri C.G."/>
            <person name="Barbash D.A."/>
            <person name="Barker D."/>
            <person name="Barsanti P."/>
            <person name="Batterham P."/>
            <person name="Batzoglou S."/>
            <person name="Begun D."/>
            <person name="Bhutkar A."/>
            <person name="Blanco E."/>
            <person name="Bosak S.A."/>
            <person name="Bradley R.K."/>
            <person name="Brand A.D."/>
            <person name="Brent M.R."/>
            <person name="Brooks A.N."/>
            <person name="Brown R.H."/>
            <person name="Butlin R.K."/>
            <person name="Caggese C."/>
            <person name="Calvi B.R."/>
            <person name="Bernardo de Carvalho A."/>
            <person name="Caspi A."/>
            <person name="Castrezana S."/>
            <person name="Celniker S.E."/>
            <person name="Chang J.L."/>
            <person name="Chapple C."/>
            <person name="Chatterji S."/>
            <person name="Chinwalla A."/>
            <person name="Civetta A."/>
            <person name="Clifton S.W."/>
            <person name="Comeron J.M."/>
            <person name="Costello J.C."/>
            <person name="Coyne J.A."/>
            <person name="Daub J."/>
            <person name="David R.G."/>
            <person name="Delcher A.L."/>
            <person name="Delehaunty K."/>
            <person name="Do C.B."/>
            <person name="Ebling H."/>
            <person name="Edwards K."/>
            <person name="Eickbush T."/>
            <person name="Evans J.D."/>
            <person name="Filipski A."/>
            <person name="Findeiss S."/>
            <person name="Freyhult E."/>
            <person name="Fulton L."/>
            <person name="Fulton R."/>
            <person name="Garcia A.C."/>
            <person name="Gardiner A."/>
            <person name="Garfield D.A."/>
            <person name="Garvin B.E."/>
            <person name="Gibson G."/>
            <person name="Gilbert D."/>
            <person name="Gnerre S."/>
            <person name="Godfrey J."/>
            <person name="Good R."/>
            <person name="Gotea V."/>
            <person name="Gravely B."/>
            <person name="Greenberg A.J."/>
            <person name="Griffiths-Jones S."/>
            <person name="Gross S."/>
            <person name="Guigo R."/>
            <person name="Gustafson E.A."/>
            <person name="Haerty W."/>
            <person name="Hahn M.W."/>
            <person name="Halligan D.L."/>
            <person name="Halpern A.L."/>
            <person name="Halter G.M."/>
            <person name="Han M.V."/>
            <person name="Heger A."/>
            <person name="Hillier L."/>
            <person name="Hinrichs A.S."/>
            <person name="Holmes I."/>
            <person name="Hoskins R.A."/>
            <person name="Hubisz M.J."/>
            <person name="Hultmark D."/>
            <person name="Huntley M.A."/>
            <person name="Jaffe D.B."/>
            <person name="Jagadeeshan S."/>
            <person name="Jeck W.R."/>
            <person name="Johnson J."/>
            <person name="Jones C.D."/>
            <person name="Jordan W.C."/>
            <person name="Karpen G.H."/>
            <person name="Kataoka E."/>
            <person name="Keightley P.D."/>
            <person name="Kheradpour P."/>
            <person name="Kirkness E.F."/>
            <person name="Koerich L.B."/>
            <person name="Kristiansen K."/>
            <person name="Kudrna D."/>
            <person name="Kulathinal R.J."/>
            <person name="Kumar S."/>
            <person name="Kwok R."/>
            <person name="Lander E."/>
            <person name="Langley C.H."/>
            <person name="Lapoint R."/>
            <person name="Lazzaro B.P."/>
            <person name="Lee S.J."/>
            <person name="Levesque L."/>
            <person name="Li R."/>
            <person name="Lin C.F."/>
            <person name="Lin M.F."/>
            <person name="Lindblad-Toh K."/>
            <person name="Llopart A."/>
            <person name="Long M."/>
            <person name="Low L."/>
            <person name="Lozovsky E."/>
            <person name="Lu J."/>
            <person name="Luo M."/>
            <person name="Machado C.A."/>
            <person name="Makalowski W."/>
            <person name="Marzo M."/>
            <person name="Matsuda M."/>
            <person name="Matzkin L."/>
            <person name="McAllister B."/>
            <person name="McBride C.S."/>
            <person name="McKernan B."/>
            <person name="McKernan K."/>
            <person name="Mendez-Lago M."/>
            <person name="Minx P."/>
            <person name="Mollenhauer M.U."/>
            <person name="Montooth K."/>
            <person name="Mount S.M."/>
            <person name="Mu X."/>
            <person name="Myers E."/>
            <person name="Negre B."/>
            <person name="Newfeld S."/>
            <person name="Nielsen R."/>
            <person name="Noor M.A."/>
            <person name="O'Grady P."/>
            <person name="Pachter L."/>
            <person name="Papaceit M."/>
            <person name="Parisi M.J."/>
            <person name="Parisi M."/>
            <person name="Parts L."/>
            <person name="Pedersen J.S."/>
            <person name="Pesole G."/>
            <person name="Phillippy A.M."/>
            <person name="Ponting C.P."/>
            <person name="Pop M."/>
            <person name="Porcelli D."/>
            <person name="Powell J.R."/>
            <person name="Prohaska S."/>
            <person name="Pruitt K."/>
            <person name="Puig M."/>
            <person name="Quesneville H."/>
            <person name="Ram K.R."/>
            <person name="Rand D."/>
            <person name="Rasmussen M.D."/>
            <person name="Reed L.K."/>
            <person name="Reenan R."/>
            <person name="Reily A."/>
            <person name="Remington K.A."/>
            <person name="Rieger T.T."/>
            <person name="Ritchie M.G."/>
            <person name="Robin C."/>
            <person name="Rogers Y.H."/>
            <person name="Rohde C."/>
            <person name="Rozas J."/>
            <person name="Rubenfield M.J."/>
            <person name="Ruiz A."/>
            <person name="Russo S."/>
            <person name="Salzberg S.L."/>
            <person name="Sanchez-Gracia A."/>
            <person name="Saranga D.J."/>
            <person name="Sato H."/>
            <person name="Schaeffer S.W."/>
            <person name="Schatz M.C."/>
            <person name="Schlenke T."/>
            <person name="Schwartz R."/>
            <person name="Segarra C."/>
            <person name="Singh R.S."/>
            <person name="Sirot L."/>
            <person name="Sirota M."/>
            <person name="Sisneros N.B."/>
            <person name="Smith C.D."/>
            <person name="Smith T.F."/>
            <person name="Spieth J."/>
            <person name="Stage D.E."/>
            <person name="Stark A."/>
            <person name="Stephan W."/>
            <person name="Strausberg R.L."/>
            <person name="Strempel S."/>
            <person name="Sturgill D."/>
            <person name="Sutton G."/>
            <person name="Sutton G.G."/>
            <person name="Tao W."/>
            <person name="Teichmann S."/>
            <person name="Tobari Y.N."/>
            <person name="Tomimura Y."/>
            <person name="Tsolas J.M."/>
            <person name="Valente V.L."/>
            <person name="Venter E."/>
            <person name="Venter J.C."/>
            <person name="Vicario S."/>
            <person name="Vieira F.G."/>
            <person name="Vilella A.J."/>
            <person name="Villasante A."/>
            <person name="Walenz B."/>
            <person name="Wang J."/>
            <person name="Wasserman M."/>
            <person name="Watts T."/>
            <person name="Wilson D."/>
            <person name="Wilson R.K."/>
            <person name="Wing R.A."/>
            <person name="Wolfner M.F."/>
            <person name="Wong A."/>
            <person name="Wong G.K."/>
            <person name="Wu C.I."/>
            <person name="Wu G."/>
            <person name="Yamamoto D."/>
            <person name="Yang H.P."/>
            <person name="Yang S.P."/>
            <person name="Yorke J.A."/>
            <person name="Yoshida K."/>
            <person name="Zdobnov E."/>
            <person name="Zhang P."/>
            <person name="Zhang Y."/>
            <person name="Zimin A.V."/>
            <person name="Baldwin J."/>
            <person name="Abdouelleil A."/>
            <person name="Abdulkadir J."/>
            <person name="Abebe A."/>
            <person name="Abera B."/>
            <person name="Abreu J."/>
            <person name="Acer S.C."/>
            <person name="Aftuck L."/>
            <person name="Alexander A."/>
            <person name="An P."/>
            <person name="Anderson E."/>
            <person name="Anderson S."/>
            <person name="Arachi H."/>
            <person name="Azer M."/>
            <person name="Bachantsang P."/>
            <person name="Barry A."/>
            <person name="Bayul T."/>
            <person name="Berlin A."/>
            <person name="Bessette D."/>
            <person name="Bloom T."/>
            <person name="Blye J."/>
            <person name="Boguslavskiy L."/>
            <person name="Bonnet C."/>
            <person name="Boukhgalter B."/>
            <person name="Bourzgui I."/>
            <person name="Brown A."/>
            <person name="Cahill P."/>
            <person name="Channer S."/>
            <person name="Cheshatsang Y."/>
            <person name="Chuda L."/>
            <person name="Citroen M."/>
            <person name="Collymore A."/>
            <person name="Cooke P."/>
            <person name="Costello M."/>
            <person name="D'Aco K."/>
            <person name="Daza R."/>
            <person name="De Haan G."/>
            <person name="DeGray S."/>
            <person name="DeMaso C."/>
            <person name="Dhargay N."/>
            <person name="Dooley K."/>
            <person name="Dooley E."/>
            <person name="Doricent M."/>
            <person name="Dorje P."/>
            <person name="Dorjee K."/>
            <person name="Dupes A."/>
            <person name="Elong R."/>
            <person name="Falk J."/>
            <person name="Farina A."/>
            <person name="Faro S."/>
            <person name="Ferguson D."/>
            <person name="Fisher S."/>
            <person name="Foley C.D."/>
            <person name="Franke A."/>
            <person name="Friedrich D."/>
            <person name="Gadbois L."/>
            <person name="Gearin G."/>
            <person name="Gearin C.R."/>
            <person name="Giannoukos G."/>
            <person name="Goode T."/>
            <person name="Graham J."/>
            <person name="Grandbois E."/>
            <person name="Grewal S."/>
            <person name="Gyaltsen K."/>
            <person name="Hafez N."/>
            <person name="Hagos B."/>
            <person name="Hall J."/>
            <person name="Henson C."/>
            <person name="Hollinger A."/>
            <person name="Honan T."/>
            <person name="Huard M.D."/>
            <person name="Hughes L."/>
            <person name="Hurhula B."/>
            <person name="Husby M.E."/>
            <person name="Kamat A."/>
            <person name="Kanga B."/>
            <person name="Kashin S."/>
            <person name="Khazanovich D."/>
            <person name="Kisner P."/>
            <person name="Lance K."/>
            <person name="Lara M."/>
            <person name="Lee W."/>
            <person name="Lennon N."/>
            <person name="Letendre F."/>
            <person name="LeVine R."/>
            <person name="Lipovsky A."/>
            <person name="Liu X."/>
            <person name="Liu J."/>
            <person name="Liu S."/>
            <person name="Lokyitsang T."/>
            <person name="Lokyitsang Y."/>
            <person name="Lubonja R."/>
            <person name="Lui A."/>
            <person name="MacDonald P."/>
            <person name="Magnisalis V."/>
            <person name="Maru K."/>
            <person name="Matthews C."/>
            <person name="McCusker W."/>
            <person name="McDonough S."/>
            <person name="Mehta T."/>
            <person name="Meldrim J."/>
            <person name="Meneus L."/>
            <person name="Mihai O."/>
            <person name="Mihalev A."/>
            <person name="Mihova T."/>
            <person name="Mittelman R."/>
            <person name="Mlenga V."/>
            <person name="Montmayeur A."/>
            <person name="Mulrain L."/>
            <person name="Navidi A."/>
            <person name="Naylor J."/>
            <person name="Negash T."/>
            <person name="Nguyen T."/>
            <person name="Nguyen N."/>
            <person name="Nicol R."/>
            <person name="Norbu C."/>
            <person name="Norbu N."/>
            <person name="Novod N."/>
            <person name="O'Neill B."/>
            <person name="Osman S."/>
            <person name="Markiewicz E."/>
            <person name="Oyono O.L."/>
            <person name="Patti C."/>
            <person name="Phunkhang P."/>
            <person name="Pierre F."/>
            <person name="Priest M."/>
            <person name="Raghuraman S."/>
            <person name="Rege F."/>
            <person name="Reyes R."/>
            <person name="Rise C."/>
            <person name="Rogov P."/>
            <person name="Ross K."/>
            <person name="Ryan E."/>
            <person name="Settipalli S."/>
            <person name="Shea T."/>
            <person name="Sherpa N."/>
            <person name="Shi L."/>
            <person name="Shih D."/>
            <person name="Sparrow T."/>
            <person name="Spaulding J."/>
            <person name="Stalker J."/>
            <person name="Stange-Thomann N."/>
            <person name="Stavropoulos S."/>
            <person name="Stone C."/>
            <person name="Strader C."/>
            <person name="Tesfaye S."/>
            <person name="Thomson T."/>
            <person name="Thoulutsang Y."/>
            <person name="Thoulutsang D."/>
            <person name="Topham K."/>
            <person name="Topping I."/>
            <person name="Tsamla T."/>
            <person name="Vassiliev H."/>
            <person name="Vo A."/>
            <person name="Wangchuk T."/>
            <person name="Wangdi T."/>
            <person name="Weiand M."/>
            <person name="Wilkinson J."/>
            <person name="Wilson A."/>
            <person name="Yadav S."/>
            <person name="Young G."/>
            <person name="Yu Q."/>
            <person name="Zembek L."/>
            <person name="Zhong D."/>
            <person name="Zimmer A."/>
            <person name="Zwirko Z."/>
            <person name="Jaffe D.B."/>
            <person name="Alvarez P."/>
            <person name="Brockman W."/>
            <person name="Butler J."/>
            <person name="Chin C."/>
            <person name="Gnerre S."/>
            <person name="Grabherr M."/>
            <person name="Kleber M."/>
            <person name="Mauceli E."/>
            <person name="MacCallum I."/>
        </authorList>
    </citation>
    <scope>NUCLEOTIDE SEQUENCE [LARGE SCALE GENOMIC DNA]</scope>
    <source>
        <strain evidence="8">Tucson 14024-0371.13</strain>
    </source>
</reference>
<dbReference type="CDD" id="cd19176">
    <property type="entry name" value="SET_SETD3"/>
    <property type="match status" value="1"/>
</dbReference>
<dbReference type="EMBL" id="CH902622">
    <property type="protein sequence ID" value="EDV34612.2"/>
    <property type="molecule type" value="Genomic_DNA"/>
</dbReference>
<dbReference type="SUPFAM" id="SSF81822">
    <property type="entry name" value="RuBisCo LSMT C-terminal, substrate-binding domain"/>
    <property type="match status" value="1"/>
</dbReference>
<evidence type="ECO:0000256" key="1">
    <source>
        <dbReference type="ARBA" id="ARBA00022603"/>
    </source>
</evidence>
<dbReference type="PROSITE" id="PS51565">
    <property type="entry name" value="SAM_MT85_SETD3"/>
    <property type="match status" value="1"/>
</dbReference>
<dbReference type="InParanoid" id="B3MS57"/>
<dbReference type="SUPFAM" id="SSF82199">
    <property type="entry name" value="SET domain"/>
    <property type="match status" value="1"/>
</dbReference>
<dbReference type="GO" id="GO:0016279">
    <property type="term" value="F:protein-lysine N-methyltransferase activity"/>
    <property type="evidence" value="ECO:0007669"/>
    <property type="project" value="TreeGrafter"/>
</dbReference>
<evidence type="ECO:0000259" key="6">
    <source>
        <dbReference type="Pfam" id="PF09273"/>
    </source>
</evidence>
<dbReference type="EC" id="2.1.1.85" evidence="4"/>
<feature type="domain" description="Rubisco LSMT substrate-binding" evidence="6">
    <location>
        <begin position="403"/>
        <end position="530"/>
    </location>
</feature>
<protein>
    <recommendedName>
        <fullName evidence="4">protein-histidine N-methyltransferase</fullName>
        <ecNumber evidence="4">2.1.1.85</ecNumber>
    </recommendedName>
</protein>
<keyword evidence="1 4" id="KW-0489">Methyltransferase</keyword>
<dbReference type="GO" id="GO:0018064">
    <property type="term" value="F:protein-L-histidine N-tele-methyltransferase activity"/>
    <property type="evidence" value="ECO:0007669"/>
    <property type="project" value="UniProtKB-EC"/>
</dbReference>
<keyword evidence="3 4" id="KW-0949">S-adenosyl-L-methionine</keyword>
<dbReference type="Proteomes" id="UP000007801">
    <property type="component" value="Unassembled WGS sequence"/>
</dbReference>
<dbReference type="OrthoDB" id="441812at2759"/>
<dbReference type="AlphaFoldDB" id="B3MS57"/>